<name>A0A8H7Z4L4_AJECA</name>
<evidence type="ECO:0000256" key="2">
    <source>
        <dbReference type="SAM" id="SignalP"/>
    </source>
</evidence>
<dbReference type="PROSITE" id="PS51257">
    <property type="entry name" value="PROKAR_LIPOPROTEIN"/>
    <property type="match status" value="1"/>
</dbReference>
<dbReference type="EMBL" id="JAEVHI010000001">
    <property type="protein sequence ID" value="KAG5303787.1"/>
    <property type="molecule type" value="Genomic_DNA"/>
</dbReference>
<feature type="region of interest" description="Disordered" evidence="1">
    <location>
        <begin position="53"/>
        <end position="78"/>
    </location>
</feature>
<proteinExistence type="predicted"/>
<evidence type="ECO:0000256" key="1">
    <source>
        <dbReference type="SAM" id="MobiDB-lite"/>
    </source>
</evidence>
<gene>
    <name evidence="3" type="ORF">I7I52_01900</name>
</gene>
<feature type="chain" id="PRO_5034308999" description="Secreted protein" evidence="2">
    <location>
        <begin position="21"/>
        <end position="78"/>
    </location>
</feature>
<dbReference type="AlphaFoldDB" id="A0A8H7Z4L4"/>
<dbReference type="Proteomes" id="UP000670092">
    <property type="component" value="Unassembled WGS sequence"/>
</dbReference>
<evidence type="ECO:0000313" key="4">
    <source>
        <dbReference type="Proteomes" id="UP000670092"/>
    </source>
</evidence>
<feature type="compositionally biased region" description="Polar residues" evidence="1">
    <location>
        <begin position="53"/>
        <end position="62"/>
    </location>
</feature>
<reference evidence="3 4" key="1">
    <citation type="submission" date="2021-01" db="EMBL/GenBank/DDBJ databases">
        <title>Chromosome-level genome assembly of a human fungal pathogen reveals clustering of transcriptionally co-regulated genes.</title>
        <authorList>
            <person name="Voorhies M."/>
            <person name="Cohen S."/>
            <person name="Shea T.P."/>
            <person name="Petrus S."/>
            <person name="Munoz J.F."/>
            <person name="Poplawski S."/>
            <person name="Goldman W.E."/>
            <person name="Michael T."/>
            <person name="Cuomo C.A."/>
            <person name="Sil A."/>
            <person name="Beyhan S."/>
        </authorList>
    </citation>
    <scope>NUCLEOTIDE SEQUENCE [LARGE SCALE GENOMIC DNA]</scope>
    <source>
        <strain evidence="3 4">G184AR</strain>
    </source>
</reference>
<comment type="caution">
    <text evidence="3">The sequence shown here is derived from an EMBL/GenBank/DDBJ whole genome shotgun (WGS) entry which is preliminary data.</text>
</comment>
<dbReference type="VEuPathDB" id="FungiDB:I7I52_01900"/>
<feature type="signal peptide" evidence="2">
    <location>
        <begin position="1"/>
        <end position="20"/>
    </location>
</feature>
<sequence>MKNRLVKSLFTIASLTSAHSGSCSGTGCAMLTTIPPSLTTAASYACFSVCPPTQSSTKSTGAQPRLLNAAPNPSRSFV</sequence>
<evidence type="ECO:0008006" key="5">
    <source>
        <dbReference type="Google" id="ProtNLM"/>
    </source>
</evidence>
<protein>
    <recommendedName>
        <fullName evidence="5">Secreted protein</fullName>
    </recommendedName>
</protein>
<keyword evidence="2" id="KW-0732">Signal</keyword>
<accession>A0A8H7Z4L4</accession>
<organism evidence="3 4">
    <name type="scientific">Ajellomyces capsulatus</name>
    <name type="common">Darling's disease fungus</name>
    <name type="synonym">Histoplasma capsulatum</name>
    <dbReference type="NCBI Taxonomy" id="5037"/>
    <lineage>
        <taxon>Eukaryota</taxon>
        <taxon>Fungi</taxon>
        <taxon>Dikarya</taxon>
        <taxon>Ascomycota</taxon>
        <taxon>Pezizomycotina</taxon>
        <taxon>Eurotiomycetes</taxon>
        <taxon>Eurotiomycetidae</taxon>
        <taxon>Onygenales</taxon>
        <taxon>Ajellomycetaceae</taxon>
        <taxon>Histoplasma</taxon>
    </lineage>
</organism>
<evidence type="ECO:0000313" key="3">
    <source>
        <dbReference type="EMBL" id="KAG5303787.1"/>
    </source>
</evidence>